<dbReference type="InterPro" id="IPR004800">
    <property type="entry name" value="KdsD/KpsF-type"/>
</dbReference>
<reference evidence="10 11" key="1">
    <citation type="journal article" date="2016" name="PLoS ONE">
        <title>Whole-Genome Sequence Analysis of Bombella intestini LMG 28161T, a Novel Acetic Acid Bacterium Isolated from the Crop of a Red-Tailed Bumble Bee, Bombus lapidarius.</title>
        <authorList>
            <person name="Li L."/>
            <person name="Illeghems K."/>
            <person name="Van Kerrebroeck S."/>
            <person name="Borremans W."/>
            <person name="Cleenwerck I."/>
            <person name="Smagghe G."/>
            <person name="De Vuyst L."/>
            <person name="Vandamme P."/>
        </authorList>
    </citation>
    <scope>NUCLEOTIDE SEQUENCE [LARGE SCALE GENOMIC DNA]</scope>
    <source>
        <strain evidence="10 11">R-52487</strain>
    </source>
</reference>
<dbReference type="CDD" id="cd05014">
    <property type="entry name" value="SIS_Kpsf"/>
    <property type="match status" value="1"/>
</dbReference>
<evidence type="ECO:0000259" key="9">
    <source>
        <dbReference type="PROSITE" id="PS51464"/>
    </source>
</evidence>
<dbReference type="InterPro" id="IPR046342">
    <property type="entry name" value="CBS_dom_sf"/>
</dbReference>
<dbReference type="NCBIfam" id="TIGR00393">
    <property type="entry name" value="kpsF"/>
    <property type="match status" value="1"/>
</dbReference>
<dbReference type="GO" id="GO:0019146">
    <property type="term" value="F:arabinose-5-phosphate isomerase activity"/>
    <property type="evidence" value="ECO:0007669"/>
    <property type="project" value="UniProtKB-ARBA"/>
</dbReference>
<dbReference type="RefSeq" id="WP_077395280.1">
    <property type="nucleotide sequence ID" value="NZ_JATM01000001.1"/>
</dbReference>
<dbReference type="FunFam" id="3.40.50.10490:FF:000011">
    <property type="entry name" value="Arabinose 5-phosphate isomerase"/>
    <property type="match status" value="1"/>
</dbReference>
<feature type="site" description="Catalytically relevant" evidence="6">
    <location>
        <position position="190"/>
    </location>
</feature>
<accession>A0A1S8GRH8</accession>
<comment type="caution">
    <text evidence="10">The sequence shown here is derived from an EMBL/GenBank/DDBJ whole genome shotgun (WGS) entry which is preliminary data.</text>
</comment>
<evidence type="ECO:0000256" key="2">
    <source>
        <dbReference type="ARBA" id="ARBA00022737"/>
    </source>
</evidence>
<gene>
    <name evidence="10" type="ORF">AL01_00195</name>
</gene>
<dbReference type="InterPro" id="IPR050986">
    <property type="entry name" value="GutQ/KpsF_isomerases"/>
</dbReference>
<keyword evidence="3 7" id="KW-0129">CBS domain</keyword>
<keyword evidence="11" id="KW-1185">Reference proteome</keyword>
<feature type="domain" description="SIS" evidence="9">
    <location>
        <begin position="38"/>
        <end position="181"/>
    </location>
</feature>
<dbReference type="InterPro" id="IPR035474">
    <property type="entry name" value="SIS_Kpsf"/>
</dbReference>
<dbReference type="InterPro" id="IPR001347">
    <property type="entry name" value="SIS_dom"/>
</dbReference>
<dbReference type="OrthoDB" id="9762536at2"/>
<dbReference type="Proteomes" id="UP000200980">
    <property type="component" value="Unassembled WGS sequence"/>
</dbReference>
<dbReference type="Pfam" id="PF00571">
    <property type="entry name" value="CBS"/>
    <property type="match status" value="2"/>
</dbReference>
<dbReference type="GO" id="GO:0005975">
    <property type="term" value="P:carbohydrate metabolic process"/>
    <property type="evidence" value="ECO:0007669"/>
    <property type="project" value="InterPro"/>
</dbReference>
<organism evidence="10 11">
    <name type="scientific">Bombella intestini</name>
    <dbReference type="NCBI Taxonomy" id="1539051"/>
    <lineage>
        <taxon>Bacteria</taxon>
        <taxon>Pseudomonadati</taxon>
        <taxon>Pseudomonadota</taxon>
        <taxon>Alphaproteobacteria</taxon>
        <taxon>Acetobacterales</taxon>
        <taxon>Acetobacteraceae</taxon>
        <taxon>Bombella</taxon>
    </lineage>
</organism>
<dbReference type="PANTHER" id="PTHR42745:SF1">
    <property type="entry name" value="ARABINOSE 5-PHOSPHATE ISOMERASE KDSD"/>
    <property type="match status" value="1"/>
</dbReference>
<evidence type="ECO:0000256" key="6">
    <source>
        <dbReference type="PIRSR" id="PIRSR004692-3"/>
    </source>
</evidence>
<keyword evidence="5" id="KW-0862">Zinc</keyword>
<feature type="site" description="Catalytically relevant" evidence="6">
    <location>
        <position position="108"/>
    </location>
</feature>
<dbReference type="CDD" id="cd04604">
    <property type="entry name" value="CBS_pair_SIS_assoc"/>
    <property type="match status" value="1"/>
</dbReference>
<evidence type="ECO:0000256" key="7">
    <source>
        <dbReference type="PROSITE-ProRule" id="PRU00703"/>
    </source>
</evidence>
<name>A0A1S8GRH8_9PROT</name>
<comment type="similarity">
    <text evidence="1 4">Belongs to the SIS family. GutQ/KpsF subfamily.</text>
</comment>
<dbReference type="PIRSF" id="PIRSF004692">
    <property type="entry name" value="KdsD_KpsF"/>
    <property type="match status" value="1"/>
</dbReference>
<dbReference type="SUPFAM" id="SSF53697">
    <property type="entry name" value="SIS domain"/>
    <property type="match status" value="1"/>
</dbReference>
<proteinExistence type="inferred from homology"/>
<dbReference type="Pfam" id="PF01380">
    <property type="entry name" value="SIS"/>
    <property type="match status" value="1"/>
</dbReference>
<evidence type="ECO:0000259" key="8">
    <source>
        <dbReference type="PROSITE" id="PS51371"/>
    </source>
</evidence>
<dbReference type="PROSITE" id="PS51371">
    <property type="entry name" value="CBS"/>
    <property type="match status" value="2"/>
</dbReference>
<dbReference type="InterPro" id="IPR046348">
    <property type="entry name" value="SIS_dom_sf"/>
</dbReference>
<dbReference type="GO" id="GO:0097367">
    <property type="term" value="F:carbohydrate derivative binding"/>
    <property type="evidence" value="ECO:0007669"/>
    <property type="project" value="InterPro"/>
</dbReference>
<dbReference type="Gene3D" id="3.40.50.10490">
    <property type="entry name" value="Glucose-6-phosphate isomerase like protein, domain 1"/>
    <property type="match status" value="1"/>
</dbReference>
<dbReference type="STRING" id="1539051.AL01_00195"/>
<feature type="domain" description="CBS" evidence="8">
    <location>
        <begin position="206"/>
        <end position="264"/>
    </location>
</feature>
<dbReference type="InterPro" id="IPR000644">
    <property type="entry name" value="CBS_dom"/>
</dbReference>
<evidence type="ECO:0000256" key="3">
    <source>
        <dbReference type="ARBA" id="ARBA00023122"/>
    </source>
</evidence>
<feature type="domain" description="CBS" evidence="8">
    <location>
        <begin position="271"/>
        <end position="325"/>
    </location>
</feature>
<evidence type="ECO:0000256" key="1">
    <source>
        <dbReference type="ARBA" id="ARBA00008165"/>
    </source>
</evidence>
<keyword evidence="2" id="KW-0677">Repeat</keyword>
<evidence type="ECO:0000313" key="11">
    <source>
        <dbReference type="Proteomes" id="UP000200980"/>
    </source>
</evidence>
<dbReference type="GO" id="GO:1901135">
    <property type="term" value="P:carbohydrate derivative metabolic process"/>
    <property type="evidence" value="ECO:0007669"/>
    <property type="project" value="InterPro"/>
</dbReference>
<dbReference type="PROSITE" id="PS51464">
    <property type="entry name" value="SIS"/>
    <property type="match status" value="1"/>
</dbReference>
<dbReference type="PANTHER" id="PTHR42745">
    <property type="match status" value="1"/>
</dbReference>
<evidence type="ECO:0000256" key="5">
    <source>
        <dbReference type="PIRSR" id="PIRSR004692-2"/>
    </source>
</evidence>
<feature type="site" description="Catalytically relevant" evidence="6">
    <location>
        <position position="56"/>
    </location>
</feature>
<feature type="binding site" evidence="5">
    <location>
        <position position="79"/>
    </location>
    <ligand>
        <name>Zn(2+)</name>
        <dbReference type="ChEBI" id="CHEBI:29105"/>
    </ligand>
</feature>
<dbReference type="EMBL" id="JATM01000001">
    <property type="protein sequence ID" value="OOL19458.1"/>
    <property type="molecule type" value="Genomic_DNA"/>
</dbReference>
<sequence length="325" mass="34287">MTASPLLTACRALQTERQGLEQLEGALHGPMQEGFEAALDAILAMKGRLILTGMGKSGHIGRKINATLASTGTPSLFLHPAEAAHGDLGMVGPGDVVLYLSNSGETSELAAILLHAARLNLTQIAFTTKATSTLAQSVQIPLIIPAAPEACPMGLAPTTSCLLQLALGDALAIALLEQRGFNAHDFGLLHPAGTLGAQLRPVGDFMHTGKAMPLGREDMSLRAVILEITRKSFGCVGILDGNGQLAGLITDGDLRPALGRDLDTTTAREIMNRTPLTGTATMRAQDIRRLMNDRPVPVTSLFIVDDERRPIGIIHLHDLLRGGCP</sequence>
<evidence type="ECO:0000313" key="10">
    <source>
        <dbReference type="EMBL" id="OOL19458.1"/>
    </source>
</evidence>
<dbReference type="AlphaFoldDB" id="A0A1S8GRH8"/>
<dbReference type="GO" id="GO:0046872">
    <property type="term" value="F:metal ion binding"/>
    <property type="evidence" value="ECO:0007669"/>
    <property type="project" value="UniProtKB-KW"/>
</dbReference>
<dbReference type="Gene3D" id="3.10.580.10">
    <property type="entry name" value="CBS-domain"/>
    <property type="match status" value="1"/>
</dbReference>
<protein>
    <submittedName>
        <fullName evidence="10">D-arabinose 5-phosphate</fullName>
    </submittedName>
</protein>
<feature type="site" description="Catalytically relevant" evidence="6">
    <location>
        <position position="149"/>
    </location>
</feature>
<keyword evidence="5" id="KW-0479">Metal-binding</keyword>
<evidence type="ECO:0000256" key="4">
    <source>
        <dbReference type="PIRNR" id="PIRNR004692"/>
    </source>
</evidence>